<organism evidence="2 3">
    <name type="scientific">Verruconis gallopava</name>
    <dbReference type="NCBI Taxonomy" id="253628"/>
    <lineage>
        <taxon>Eukaryota</taxon>
        <taxon>Fungi</taxon>
        <taxon>Dikarya</taxon>
        <taxon>Ascomycota</taxon>
        <taxon>Pezizomycotina</taxon>
        <taxon>Dothideomycetes</taxon>
        <taxon>Pleosporomycetidae</taxon>
        <taxon>Venturiales</taxon>
        <taxon>Sympoventuriaceae</taxon>
        <taxon>Verruconis</taxon>
    </lineage>
</organism>
<evidence type="ECO:0000256" key="1">
    <source>
        <dbReference type="SAM" id="SignalP"/>
    </source>
</evidence>
<dbReference type="GeneID" id="27309867"/>
<keyword evidence="1" id="KW-0732">Signal</keyword>
<gene>
    <name evidence="2" type="ORF">PV09_01894</name>
</gene>
<keyword evidence="3" id="KW-1185">Reference proteome</keyword>
<name>A0A0D2B717_9PEZI</name>
<sequence length="163" mass="17135">MRLSFISVLLWGAFSLASPSAVNERSAAPDPNPVASSDTTALHPAVEALVERSIAERQSLTDIATLLNDIGPTLQALGTLLNSNTLNEIISVISHANALLDDEGTAAAHSVLIQANRLLSENNTDTLITLFNDVGPLITELSPLFSSLNSVLTGLSNFFGIKA</sequence>
<evidence type="ECO:0000313" key="3">
    <source>
        <dbReference type="Proteomes" id="UP000053259"/>
    </source>
</evidence>
<dbReference type="AlphaFoldDB" id="A0A0D2B717"/>
<dbReference type="VEuPathDB" id="FungiDB:PV09_01894"/>
<dbReference type="Proteomes" id="UP000053259">
    <property type="component" value="Unassembled WGS sequence"/>
</dbReference>
<feature type="signal peptide" evidence="1">
    <location>
        <begin position="1"/>
        <end position="19"/>
    </location>
</feature>
<reference evidence="2 3" key="1">
    <citation type="submission" date="2015-01" db="EMBL/GenBank/DDBJ databases">
        <title>The Genome Sequence of Ochroconis gallopava CBS43764.</title>
        <authorList>
            <consortium name="The Broad Institute Genomics Platform"/>
            <person name="Cuomo C."/>
            <person name="de Hoog S."/>
            <person name="Gorbushina A."/>
            <person name="Stielow B."/>
            <person name="Teixiera M."/>
            <person name="Abouelleil A."/>
            <person name="Chapman S.B."/>
            <person name="Priest M."/>
            <person name="Young S.K."/>
            <person name="Wortman J."/>
            <person name="Nusbaum C."/>
            <person name="Birren B."/>
        </authorList>
    </citation>
    <scope>NUCLEOTIDE SEQUENCE [LARGE SCALE GENOMIC DNA]</scope>
    <source>
        <strain evidence="2 3">CBS 43764</strain>
    </source>
</reference>
<dbReference type="InParanoid" id="A0A0D2B717"/>
<dbReference type="RefSeq" id="XP_016216868.1">
    <property type="nucleotide sequence ID" value="XM_016354852.1"/>
</dbReference>
<dbReference type="OrthoDB" id="3438016at2759"/>
<evidence type="ECO:0000313" key="2">
    <source>
        <dbReference type="EMBL" id="KIW06999.1"/>
    </source>
</evidence>
<dbReference type="EMBL" id="KN847533">
    <property type="protein sequence ID" value="KIW06999.1"/>
    <property type="molecule type" value="Genomic_DNA"/>
</dbReference>
<feature type="chain" id="PRO_5002238876" evidence="1">
    <location>
        <begin position="20"/>
        <end position="163"/>
    </location>
</feature>
<proteinExistence type="predicted"/>
<protein>
    <submittedName>
        <fullName evidence="2">Uncharacterized protein</fullName>
    </submittedName>
</protein>
<accession>A0A0D2B717</accession>
<dbReference type="HOGENOM" id="CLU_1628318_0_0_1"/>